<evidence type="ECO:0000313" key="1">
    <source>
        <dbReference type="EMBL" id="CCG87253.1"/>
    </source>
</evidence>
<dbReference type="EMBL" id="CAHS01000015">
    <property type="protein sequence ID" value="CCG87253.1"/>
    <property type="molecule type" value="Genomic_DNA"/>
</dbReference>
<evidence type="ECO:0000313" key="2">
    <source>
        <dbReference type="Proteomes" id="UP000018217"/>
    </source>
</evidence>
<sequence length="31" mass="3872">MMKQKLRFNLRHNDAMRFFSAIRLERLFFPG</sequence>
<keyword evidence="2" id="KW-1185">Reference proteome</keyword>
<reference evidence="1 2" key="1">
    <citation type="journal article" date="2013" name="Syst. Appl. Microbiol.">
        <title>Phylogenetic position and virulence apparatus of the pear flower necrosis pathogen Erwinia piriflorinigrans CFBP 5888T as assessed by comparative genomics.</title>
        <authorList>
            <person name="Smits T.H."/>
            <person name="Rezzonico F."/>
            <person name="Lopez M.M."/>
            <person name="Blom J."/>
            <person name="Goesmann A."/>
            <person name="Frey J.E."/>
            <person name="Duffy B."/>
        </authorList>
    </citation>
    <scope>NUCLEOTIDE SEQUENCE [LARGE SCALE GENOMIC DNA]</scope>
    <source>
        <strain evidence="2">CFBP5888</strain>
    </source>
</reference>
<dbReference type="Proteomes" id="UP000018217">
    <property type="component" value="Unassembled WGS sequence"/>
</dbReference>
<proteinExistence type="predicted"/>
<gene>
    <name evidence="1" type="ORF">EPIR_1888</name>
</gene>
<accession>V5Z8H1</accession>
<name>V5Z8H1_9GAMM</name>
<dbReference type="AlphaFoldDB" id="V5Z8H1"/>
<organism evidence="1 2">
    <name type="scientific">Erwinia piriflorinigrans CFBP 5888</name>
    <dbReference type="NCBI Taxonomy" id="1161919"/>
    <lineage>
        <taxon>Bacteria</taxon>
        <taxon>Pseudomonadati</taxon>
        <taxon>Pseudomonadota</taxon>
        <taxon>Gammaproteobacteria</taxon>
        <taxon>Enterobacterales</taxon>
        <taxon>Erwiniaceae</taxon>
        <taxon>Erwinia</taxon>
    </lineage>
</organism>
<dbReference type="STRING" id="1161919.EPIR_1888"/>
<protein>
    <submittedName>
        <fullName evidence="1">Uncharacterized protein</fullName>
    </submittedName>
</protein>
<comment type="caution">
    <text evidence="1">The sequence shown here is derived from an EMBL/GenBank/DDBJ whole genome shotgun (WGS) entry which is preliminary data.</text>
</comment>